<dbReference type="Proteomes" id="UP000708208">
    <property type="component" value="Unassembled WGS sequence"/>
</dbReference>
<keyword evidence="3" id="KW-0378">Hydrolase</keyword>
<comment type="similarity">
    <text evidence="3">Belongs to the type-B carboxylesterase/lipase family.</text>
</comment>
<dbReference type="PROSITE" id="PS00122">
    <property type="entry name" value="CARBOXYLESTERASE_B_1"/>
    <property type="match status" value="1"/>
</dbReference>
<dbReference type="InterPro" id="IPR050309">
    <property type="entry name" value="Type-B_Carboxylest/Lipase"/>
</dbReference>
<gene>
    <name evidence="5" type="ORF">AFUS01_LOCUS5126</name>
</gene>
<keyword evidence="6" id="KW-1185">Reference proteome</keyword>
<organism evidence="5 6">
    <name type="scientific">Allacma fusca</name>
    <dbReference type="NCBI Taxonomy" id="39272"/>
    <lineage>
        <taxon>Eukaryota</taxon>
        <taxon>Metazoa</taxon>
        <taxon>Ecdysozoa</taxon>
        <taxon>Arthropoda</taxon>
        <taxon>Hexapoda</taxon>
        <taxon>Collembola</taxon>
        <taxon>Symphypleona</taxon>
        <taxon>Sminthuridae</taxon>
        <taxon>Allacma</taxon>
    </lineage>
</organism>
<sequence length="387" mass="42771">MVLLSSMLYLTNMLCAFVSCQWKWAPTDSYIDGDSLRGRSGRKLSANVTSHPVVVTASGSVQGYSMGTTSGRRVFAFEGIPYAEPPIGNLRFRAPVPKAPWLGTLRTMSGTTNCLQLNPMNLGRVLGNEDCLYLNIYSPGLPDNLDKPNYPVVIFLHGGSYYFGGGSEYGPAYLLNKDIILVTISFRQGVLGYLSTGDKESPGNYGLKDQALAMKWLHENIDKFGGDPARVTLMGQSSGGCMVHMHLIANKTTHYFQNAASLSGTAFNHWSWQSREVARSRAVKLAKLFFCPTENTKEMMACIRQINSAFIVANVLNLYELIPLPMILFAPTIEDANDPGSYLTETPEEAYRRGTVARKPWIVSAVTQEGVMSLYYIVLTRYSMVED</sequence>
<dbReference type="AlphaFoldDB" id="A0A8J2JD09"/>
<accession>A0A8J2JD09</accession>
<dbReference type="PROSITE" id="PS00941">
    <property type="entry name" value="CARBOXYLESTERASE_B_2"/>
    <property type="match status" value="1"/>
</dbReference>
<evidence type="ECO:0000259" key="4">
    <source>
        <dbReference type="Pfam" id="PF00135"/>
    </source>
</evidence>
<dbReference type="GO" id="GO:0052689">
    <property type="term" value="F:carboxylic ester hydrolase activity"/>
    <property type="evidence" value="ECO:0007669"/>
    <property type="project" value="UniProtKB-KW"/>
</dbReference>
<dbReference type="PANTHER" id="PTHR11559">
    <property type="entry name" value="CARBOXYLESTERASE"/>
    <property type="match status" value="1"/>
</dbReference>
<keyword evidence="1" id="KW-0719">Serine esterase</keyword>
<dbReference type="EC" id="3.1.1.-" evidence="3"/>
<proteinExistence type="inferred from homology"/>
<dbReference type="OrthoDB" id="19653at2759"/>
<evidence type="ECO:0000313" key="6">
    <source>
        <dbReference type="Proteomes" id="UP000708208"/>
    </source>
</evidence>
<feature type="domain" description="Carboxylesterase type B" evidence="4">
    <location>
        <begin position="51"/>
        <end position="379"/>
    </location>
</feature>
<name>A0A8J2JD09_9HEXA</name>
<protein>
    <recommendedName>
        <fullName evidence="3">Carboxylic ester hydrolase</fullName>
        <ecNumber evidence="3">3.1.1.-</ecNumber>
    </recommendedName>
</protein>
<dbReference type="InterPro" id="IPR019826">
    <property type="entry name" value="Carboxylesterase_B_AS"/>
</dbReference>
<feature type="signal peptide" evidence="3">
    <location>
        <begin position="1"/>
        <end position="20"/>
    </location>
</feature>
<dbReference type="InterPro" id="IPR002018">
    <property type="entry name" value="CarbesteraseB"/>
</dbReference>
<feature type="chain" id="PRO_5035489746" description="Carboxylic ester hydrolase" evidence="3">
    <location>
        <begin position="21"/>
        <end position="387"/>
    </location>
</feature>
<keyword evidence="3" id="KW-0732">Signal</keyword>
<dbReference type="Pfam" id="PF00135">
    <property type="entry name" value="COesterase"/>
    <property type="match status" value="1"/>
</dbReference>
<evidence type="ECO:0000256" key="2">
    <source>
        <dbReference type="ARBA" id="ARBA00023180"/>
    </source>
</evidence>
<keyword evidence="2" id="KW-0325">Glycoprotein</keyword>
<dbReference type="InterPro" id="IPR019819">
    <property type="entry name" value="Carboxylesterase_B_CS"/>
</dbReference>
<dbReference type="EMBL" id="CAJVCH010032502">
    <property type="protein sequence ID" value="CAG7711962.1"/>
    <property type="molecule type" value="Genomic_DNA"/>
</dbReference>
<reference evidence="5" key="1">
    <citation type="submission" date="2021-06" db="EMBL/GenBank/DDBJ databases">
        <authorList>
            <person name="Hodson N. C."/>
            <person name="Mongue J. A."/>
            <person name="Jaron S. K."/>
        </authorList>
    </citation>
    <scope>NUCLEOTIDE SEQUENCE</scope>
</reference>
<evidence type="ECO:0000256" key="1">
    <source>
        <dbReference type="ARBA" id="ARBA00022487"/>
    </source>
</evidence>
<evidence type="ECO:0000313" key="5">
    <source>
        <dbReference type="EMBL" id="CAG7711962.1"/>
    </source>
</evidence>
<evidence type="ECO:0000256" key="3">
    <source>
        <dbReference type="RuleBase" id="RU361235"/>
    </source>
</evidence>
<comment type="caution">
    <text evidence="5">The sequence shown here is derived from an EMBL/GenBank/DDBJ whole genome shotgun (WGS) entry which is preliminary data.</text>
</comment>